<gene>
    <name evidence="1" type="ORF">UFOPK4275_01042</name>
</gene>
<sequence>MRTQRYNELIEQFADSDERVVFADLAAQVKAHQGGEFEPKMRPDRTHIDLKYAPELVEWIDATIRDAYATR</sequence>
<protein>
    <submittedName>
        <fullName evidence="1">Unannotated protein</fullName>
    </submittedName>
</protein>
<name>A0A6J7TKD2_9ZZZZ</name>
<reference evidence="1" key="1">
    <citation type="submission" date="2020-05" db="EMBL/GenBank/DDBJ databases">
        <authorList>
            <person name="Chiriac C."/>
            <person name="Salcher M."/>
            <person name="Ghai R."/>
            <person name="Kavagutti S V."/>
        </authorList>
    </citation>
    <scope>NUCLEOTIDE SEQUENCE</scope>
</reference>
<proteinExistence type="predicted"/>
<evidence type="ECO:0000313" key="1">
    <source>
        <dbReference type="EMBL" id="CAB5053306.1"/>
    </source>
</evidence>
<dbReference type="EMBL" id="CAFBQJ010000203">
    <property type="protein sequence ID" value="CAB5053306.1"/>
    <property type="molecule type" value="Genomic_DNA"/>
</dbReference>
<accession>A0A6J7TKD2</accession>
<dbReference type="AlphaFoldDB" id="A0A6J7TKD2"/>
<organism evidence="1">
    <name type="scientific">freshwater metagenome</name>
    <dbReference type="NCBI Taxonomy" id="449393"/>
    <lineage>
        <taxon>unclassified sequences</taxon>
        <taxon>metagenomes</taxon>
        <taxon>ecological metagenomes</taxon>
    </lineage>
</organism>